<name>A0A7W4Z6Q4_9GAMM</name>
<organism evidence="3 4">
    <name type="scientific">Litorivivens lipolytica</name>
    <dbReference type="NCBI Taxonomy" id="1524264"/>
    <lineage>
        <taxon>Bacteria</taxon>
        <taxon>Pseudomonadati</taxon>
        <taxon>Pseudomonadota</taxon>
        <taxon>Gammaproteobacteria</taxon>
        <taxon>Litorivivens</taxon>
    </lineage>
</organism>
<dbReference type="Gene3D" id="2.60.40.3340">
    <property type="entry name" value="Domain of unknown function DUF4426"/>
    <property type="match status" value="1"/>
</dbReference>
<evidence type="ECO:0000313" key="3">
    <source>
        <dbReference type="EMBL" id="MBB3048769.1"/>
    </source>
</evidence>
<evidence type="ECO:0000259" key="2">
    <source>
        <dbReference type="Pfam" id="PF14467"/>
    </source>
</evidence>
<sequence>MRVALSILLSLCLLGTAQAEQKQRFGNYDVHYSIVNTTFLKPDVAKAYGITRGDDRFILNISVRELQADGSDVARKSEVSGTVFNLIHRKSLDFQEIDERDAIYYIAQFTADNKEMLDFTLSIKPDSSARSYKLQFNKKLYTGK</sequence>
<keyword evidence="1" id="KW-0732">Signal</keyword>
<gene>
    <name evidence="3" type="ORF">FHR99_003043</name>
</gene>
<dbReference type="Proteomes" id="UP000537130">
    <property type="component" value="Unassembled WGS sequence"/>
</dbReference>
<feature type="signal peptide" evidence="1">
    <location>
        <begin position="1"/>
        <end position="19"/>
    </location>
</feature>
<dbReference type="EMBL" id="JACHWY010000003">
    <property type="protein sequence ID" value="MBB3048769.1"/>
    <property type="molecule type" value="Genomic_DNA"/>
</dbReference>
<dbReference type="InterPro" id="IPR025218">
    <property type="entry name" value="DUF4426"/>
</dbReference>
<evidence type="ECO:0000256" key="1">
    <source>
        <dbReference type="SAM" id="SignalP"/>
    </source>
</evidence>
<dbReference type="AlphaFoldDB" id="A0A7W4Z6Q4"/>
<proteinExistence type="predicted"/>
<dbReference type="RefSeq" id="WP_221200508.1">
    <property type="nucleotide sequence ID" value="NZ_JACHWY010000003.1"/>
</dbReference>
<feature type="domain" description="DUF4426" evidence="2">
    <location>
        <begin position="22"/>
        <end position="142"/>
    </location>
</feature>
<keyword evidence="4" id="KW-1185">Reference proteome</keyword>
<protein>
    <recommendedName>
        <fullName evidence="2">DUF4426 domain-containing protein</fullName>
    </recommendedName>
</protein>
<dbReference type="Pfam" id="PF14467">
    <property type="entry name" value="DUF4426"/>
    <property type="match status" value="1"/>
</dbReference>
<evidence type="ECO:0000313" key="4">
    <source>
        <dbReference type="Proteomes" id="UP000537130"/>
    </source>
</evidence>
<comment type="caution">
    <text evidence="3">The sequence shown here is derived from an EMBL/GenBank/DDBJ whole genome shotgun (WGS) entry which is preliminary data.</text>
</comment>
<feature type="chain" id="PRO_5030677620" description="DUF4426 domain-containing protein" evidence="1">
    <location>
        <begin position="20"/>
        <end position="144"/>
    </location>
</feature>
<accession>A0A7W4Z6Q4</accession>
<reference evidence="3 4" key="1">
    <citation type="submission" date="2020-08" db="EMBL/GenBank/DDBJ databases">
        <title>Genomic Encyclopedia of Type Strains, Phase III (KMG-III): the genomes of soil and plant-associated and newly described type strains.</title>
        <authorList>
            <person name="Whitman W."/>
        </authorList>
    </citation>
    <scope>NUCLEOTIDE SEQUENCE [LARGE SCALE GENOMIC DNA]</scope>
    <source>
        <strain evidence="3 4">CECT 8654</strain>
    </source>
</reference>